<evidence type="ECO:0000256" key="1">
    <source>
        <dbReference type="ARBA" id="ARBA00023098"/>
    </source>
</evidence>
<dbReference type="PANTHER" id="PTHR12406">
    <property type="entry name" value="CALCIUM-INDEPENDENT PHOSPHOLIPASE A2 IPLA2 -RELATED"/>
    <property type="match status" value="1"/>
</dbReference>
<feature type="region of interest" description="Disordered" evidence="4">
    <location>
        <begin position="525"/>
        <end position="547"/>
    </location>
</feature>
<dbReference type="SUPFAM" id="SSF52151">
    <property type="entry name" value="FabD/lysophospholipase-like"/>
    <property type="match status" value="1"/>
</dbReference>
<dbReference type="InterPro" id="IPR036322">
    <property type="entry name" value="WD40_repeat_dom_sf"/>
</dbReference>
<evidence type="ECO:0000256" key="3">
    <source>
        <dbReference type="PROSITE-ProRule" id="PRU01161"/>
    </source>
</evidence>
<gene>
    <name evidence="6" type="primary">WDR26</name>
    <name evidence="6" type="ORF">SNAT2548_LOCUS30632</name>
</gene>
<dbReference type="InterPro" id="IPR033562">
    <property type="entry name" value="PLPL"/>
</dbReference>
<dbReference type="Gene3D" id="2.130.10.10">
    <property type="entry name" value="YVTN repeat-like/Quinoprotein amine dehydrogenase"/>
    <property type="match status" value="1"/>
</dbReference>
<feature type="active site" description="Proton acceptor" evidence="3">
    <location>
        <position position="203"/>
    </location>
</feature>
<keyword evidence="3" id="KW-0442">Lipid degradation</keyword>
<feature type="domain" description="PNPLA" evidence="5">
    <location>
        <begin position="52"/>
        <end position="216"/>
    </location>
</feature>
<dbReference type="PANTHER" id="PTHR12406:SF7">
    <property type="entry name" value="PATATIN-LIKE PHOSPHOLIPASE DOMAIN-CONTAINING PROTEIN 4"/>
    <property type="match status" value="1"/>
</dbReference>
<dbReference type="GO" id="GO:0005737">
    <property type="term" value="C:cytoplasm"/>
    <property type="evidence" value="ECO:0007669"/>
    <property type="project" value="TreeGrafter"/>
</dbReference>
<evidence type="ECO:0000256" key="4">
    <source>
        <dbReference type="SAM" id="MobiDB-lite"/>
    </source>
</evidence>
<dbReference type="AlphaFoldDB" id="A0A812TRR7"/>
<evidence type="ECO:0000313" key="6">
    <source>
        <dbReference type="EMBL" id="CAE7545860.1"/>
    </source>
</evidence>
<dbReference type="SMART" id="SM00320">
    <property type="entry name" value="WD40"/>
    <property type="match status" value="1"/>
</dbReference>
<protein>
    <submittedName>
        <fullName evidence="6">WDR26 protein</fullName>
    </submittedName>
</protein>
<feature type="compositionally biased region" description="Basic and acidic residues" evidence="4">
    <location>
        <begin position="537"/>
        <end position="547"/>
    </location>
</feature>
<comment type="caution">
    <text evidence="6">The sequence shown here is derived from an EMBL/GenBank/DDBJ whole genome shotgun (WGS) entry which is preliminary data.</text>
</comment>
<keyword evidence="2" id="KW-0853">WD repeat</keyword>
<dbReference type="GO" id="GO:0055088">
    <property type="term" value="P:lipid homeostasis"/>
    <property type="evidence" value="ECO:0007669"/>
    <property type="project" value="TreeGrafter"/>
</dbReference>
<evidence type="ECO:0000259" key="5">
    <source>
        <dbReference type="PROSITE" id="PS51635"/>
    </source>
</evidence>
<feature type="repeat" description="WD" evidence="2">
    <location>
        <begin position="472"/>
        <end position="524"/>
    </location>
</feature>
<keyword evidence="7" id="KW-1185">Reference proteome</keyword>
<dbReference type="OrthoDB" id="197155at2759"/>
<comment type="caution">
    <text evidence="3">Lacks conserved residue(s) required for the propagation of feature annotation.</text>
</comment>
<sequence>MLTQEISEYRGSVTRRVTFSFDSCGWLFVSRMHLTTPLTTERKQPNETEGKVYHFGVGFWLSDHLGLLRKPDESHSMPDEVAFSGSSGGSLIACVLACGNNVRDVFDFIVEQQPLCKRNPVEMFRAVERALRKFQFEGAYLRLIGRMRVLLTRVMQRPPFVQGEVIDKFPDNETVIQTLCASCHVPVFAGLFPRCIFGRYYYDGLVWPDRLLVPWRGAPGDHVVRVSACAHPLADVKIDRVPYWWAVLPPEPRVLRGIFWCGYRDTAKWFSTKPEDSSESCCRKNPQATTAATARWRAAQALLKKDPRAELPEKDPVTGESVSELIREAEALAAEEYHLTVSLRCGFQIGSTTKKRDTVGMGQGRFVVRSAFIGEREEFCRNVGVKNLHCESHGLLPSVQQAQATPHQTLTKNVSKSQTRIYRKELVASGSEDAQAGHHVFACFARATSTNAPERQQVYIWHRHYGSLLQVLPGHTATVNSVCWMPGNAASGEPEDSPSSWLVSASDDCTLRVWGTEAAELMDDAESVEAEAASGDEFQRRTDPEDQRAGFAASFHLEALEASDASS</sequence>
<evidence type="ECO:0000313" key="7">
    <source>
        <dbReference type="Proteomes" id="UP000604046"/>
    </source>
</evidence>
<accession>A0A812TRR7</accession>
<keyword evidence="3" id="KW-0378">Hydrolase</keyword>
<dbReference type="Pfam" id="PF00400">
    <property type="entry name" value="WD40"/>
    <property type="match status" value="1"/>
</dbReference>
<dbReference type="GO" id="GO:0004806">
    <property type="term" value="F:triacylglycerol lipase activity"/>
    <property type="evidence" value="ECO:0007669"/>
    <property type="project" value="TreeGrafter"/>
</dbReference>
<dbReference type="SUPFAM" id="SSF50978">
    <property type="entry name" value="WD40 repeat-like"/>
    <property type="match status" value="1"/>
</dbReference>
<dbReference type="PROSITE" id="PS51635">
    <property type="entry name" value="PNPLA"/>
    <property type="match status" value="1"/>
</dbReference>
<dbReference type="EMBL" id="CAJNDS010002614">
    <property type="protein sequence ID" value="CAE7545860.1"/>
    <property type="molecule type" value="Genomic_DNA"/>
</dbReference>
<keyword evidence="1 3" id="KW-0443">Lipid metabolism</keyword>
<name>A0A812TRR7_9DINO</name>
<organism evidence="6 7">
    <name type="scientific">Symbiodinium natans</name>
    <dbReference type="NCBI Taxonomy" id="878477"/>
    <lineage>
        <taxon>Eukaryota</taxon>
        <taxon>Sar</taxon>
        <taxon>Alveolata</taxon>
        <taxon>Dinophyceae</taxon>
        <taxon>Suessiales</taxon>
        <taxon>Symbiodiniaceae</taxon>
        <taxon>Symbiodinium</taxon>
    </lineage>
</organism>
<dbReference type="GO" id="GO:0016020">
    <property type="term" value="C:membrane"/>
    <property type="evidence" value="ECO:0007669"/>
    <property type="project" value="TreeGrafter"/>
</dbReference>
<dbReference type="InterPro" id="IPR015943">
    <property type="entry name" value="WD40/YVTN_repeat-like_dom_sf"/>
</dbReference>
<evidence type="ECO:0000256" key="2">
    <source>
        <dbReference type="PROSITE-ProRule" id="PRU00221"/>
    </source>
</evidence>
<reference evidence="6" key="1">
    <citation type="submission" date="2021-02" db="EMBL/GenBank/DDBJ databases">
        <authorList>
            <person name="Dougan E. K."/>
            <person name="Rhodes N."/>
            <person name="Thang M."/>
            <person name="Chan C."/>
        </authorList>
    </citation>
    <scope>NUCLEOTIDE SEQUENCE</scope>
</reference>
<dbReference type="PROSITE" id="PS50082">
    <property type="entry name" value="WD_REPEATS_2"/>
    <property type="match status" value="1"/>
</dbReference>
<dbReference type="InterPro" id="IPR016035">
    <property type="entry name" value="Acyl_Trfase/lysoPLipase"/>
</dbReference>
<dbReference type="GO" id="GO:0005811">
    <property type="term" value="C:lipid droplet"/>
    <property type="evidence" value="ECO:0007669"/>
    <property type="project" value="TreeGrafter"/>
</dbReference>
<proteinExistence type="predicted"/>
<dbReference type="InterPro" id="IPR001680">
    <property type="entry name" value="WD40_rpt"/>
</dbReference>
<dbReference type="InterPro" id="IPR002641">
    <property type="entry name" value="PNPLA_dom"/>
</dbReference>
<dbReference type="GO" id="GO:0019433">
    <property type="term" value="P:triglyceride catabolic process"/>
    <property type="evidence" value="ECO:0007669"/>
    <property type="project" value="TreeGrafter"/>
</dbReference>
<feature type="active site" description="Nucleophile" evidence="3">
    <location>
        <position position="87"/>
    </location>
</feature>
<feature type="short sequence motif" description="GXSXG" evidence="3">
    <location>
        <begin position="85"/>
        <end position="89"/>
    </location>
</feature>
<dbReference type="Proteomes" id="UP000604046">
    <property type="component" value="Unassembled WGS sequence"/>
</dbReference>